<feature type="chain" id="PRO_5030684534" evidence="1">
    <location>
        <begin position="19"/>
        <end position="54"/>
    </location>
</feature>
<dbReference type="AlphaFoldDB" id="A0A7W5HAJ1"/>
<protein>
    <submittedName>
        <fullName evidence="2">Uncharacterized protein</fullName>
    </submittedName>
</protein>
<keyword evidence="1" id="KW-0732">Signal</keyword>
<evidence type="ECO:0000313" key="2">
    <source>
        <dbReference type="EMBL" id="MBB3219986.1"/>
    </source>
</evidence>
<evidence type="ECO:0000256" key="1">
    <source>
        <dbReference type="SAM" id="SignalP"/>
    </source>
</evidence>
<organism evidence="2 3">
    <name type="scientific">Pseudoduganella umbonata</name>
    <dbReference type="NCBI Taxonomy" id="864828"/>
    <lineage>
        <taxon>Bacteria</taxon>
        <taxon>Pseudomonadati</taxon>
        <taxon>Pseudomonadota</taxon>
        <taxon>Betaproteobacteria</taxon>
        <taxon>Burkholderiales</taxon>
        <taxon>Oxalobacteraceae</taxon>
        <taxon>Telluria group</taxon>
        <taxon>Pseudoduganella</taxon>
    </lineage>
</organism>
<accession>A0A7W5HAJ1</accession>
<feature type="signal peptide" evidence="1">
    <location>
        <begin position="1"/>
        <end position="18"/>
    </location>
</feature>
<proteinExistence type="predicted"/>
<dbReference type="RefSeq" id="WP_175424726.1">
    <property type="nucleotide sequence ID" value="NZ_CP040017.1"/>
</dbReference>
<reference evidence="2 3" key="1">
    <citation type="submission" date="2020-08" db="EMBL/GenBank/DDBJ databases">
        <title>Genomic Encyclopedia of Type Strains, Phase III (KMG-III): the genomes of soil and plant-associated and newly described type strains.</title>
        <authorList>
            <person name="Whitman W."/>
        </authorList>
    </citation>
    <scope>NUCLEOTIDE SEQUENCE [LARGE SCALE GENOMIC DNA]</scope>
    <source>
        <strain evidence="2 3">CECT 7753</strain>
    </source>
</reference>
<name>A0A7W5HAJ1_9BURK</name>
<comment type="caution">
    <text evidence="2">The sequence shown here is derived from an EMBL/GenBank/DDBJ whole genome shotgun (WGS) entry which is preliminary data.</text>
</comment>
<sequence length="54" mass="5645">MVILKLVCCAVVAVAAGAAALFDEEEPAVVSQPSQGEVFHPPAIDINHLAKAFR</sequence>
<dbReference type="Proteomes" id="UP000584325">
    <property type="component" value="Unassembled WGS sequence"/>
</dbReference>
<dbReference type="EMBL" id="JACHXS010000001">
    <property type="protein sequence ID" value="MBB3219986.1"/>
    <property type="molecule type" value="Genomic_DNA"/>
</dbReference>
<evidence type="ECO:0000313" key="3">
    <source>
        <dbReference type="Proteomes" id="UP000584325"/>
    </source>
</evidence>
<gene>
    <name evidence="2" type="ORF">FHS02_000773</name>
</gene>